<dbReference type="HOGENOM" id="CLU_005049_5_0_1"/>
<reference evidence="2 3" key="1">
    <citation type="submission" date="2014-04" db="EMBL/GenBank/DDBJ databases">
        <title>Evolutionary Origins and Diversification of the Mycorrhizal Mutualists.</title>
        <authorList>
            <consortium name="DOE Joint Genome Institute"/>
            <consortium name="Mycorrhizal Genomics Consortium"/>
            <person name="Kohler A."/>
            <person name="Kuo A."/>
            <person name="Nagy L.G."/>
            <person name="Floudas D."/>
            <person name="Copeland A."/>
            <person name="Barry K.W."/>
            <person name="Cichocki N."/>
            <person name="Veneault-Fourrey C."/>
            <person name="LaButti K."/>
            <person name="Lindquist E.A."/>
            <person name="Lipzen A."/>
            <person name="Lundell T."/>
            <person name="Morin E."/>
            <person name="Murat C."/>
            <person name="Riley R."/>
            <person name="Ohm R."/>
            <person name="Sun H."/>
            <person name="Tunlid A."/>
            <person name="Henrissat B."/>
            <person name="Grigoriev I.V."/>
            <person name="Hibbett D.S."/>
            <person name="Martin F."/>
        </authorList>
    </citation>
    <scope>NUCLEOTIDE SEQUENCE [LARGE SCALE GENOMIC DNA]</scope>
    <source>
        <strain evidence="2 3">Koide BX008</strain>
    </source>
</reference>
<gene>
    <name evidence="2" type="ORF">M378DRAFT_65731</name>
</gene>
<organism evidence="2 3">
    <name type="scientific">Amanita muscaria (strain Koide BX008)</name>
    <dbReference type="NCBI Taxonomy" id="946122"/>
    <lineage>
        <taxon>Eukaryota</taxon>
        <taxon>Fungi</taxon>
        <taxon>Dikarya</taxon>
        <taxon>Basidiomycota</taxon>
        <taxon>Agaricomycotina</taxon>
        <taxon>Agaricomycetes</taxon>
        <taxon>Agaricomycetidae</taxon>
        <taxon>Agaricales</taxon>
        <taxon>Pluteineae</taxon>
        <taxon>Amanitaceae</taxon>
        <taxon>Amanita</taxon>
    </lineage>
</organism>
<protein>
    <recommendedName>
        <fullName evidence="1">T6SS Phospholipase effector Tle1-like catalytic domain-containing protein</fullName>
    </recommendedName>
</protein>
<evidence type="ECO:0000313" key="3">
    <source>
        <dbReference type="Proteomes" id="UP000054549"/>
    </source>
</evidence>
<name>A0A0C2XNH7_AMAMK</name>
<dbReference type="InterPro" id="IPR018712">
    <property type="entry name" value="Tle1-like_cat"/>
</dbReference>
<proteinExistence type="predicted"/>
<dbReference type="PANTHER" id="PTHR33840">
    <property type="match status" value="1"/>
</dbReference>
<accession>A0A0C2XNH7</accession>
<dbReference type="EMBL" id="KN818222">
    <property type="protein sequence ID" value="KIL71131.1"/>
    <property type="molecule type" value="Genomic_DNA"/>
</dbReference>
<dbReference type="PANTHER" id="PTHR33840:SF2">
    <property type="entry name" value="TLE1 PHOSPHOLIPASE DOMAIN-CONTAINING PROTEIN"/>
    <property type="match status" value="1"/>
</dbReference>
<dbReference type="InterPro" id="IPR029058">
    <property type="entry name" value="AB_hydrolase_fold"/>
</dbReference>
<evidence type="ECO:0000259" key="1">
    <source>
        <dbReference type="Pfam" id="PF09994"/>
    </source>
</evidence>
<dbReference type="SUPFAM" id="SSF53474">
    <property type="entry name" value="alpha/beta-Hydrolases"/>
    <property type="match status" value="1"/>
</dbReference>
<feature type="domain" description="T6SS Phospholipase effector Tle1-like catalytic" evidence="1">
    <location>
        <begin position="22"/>
        <end position="301"/>
    </location>
</feature>
<dbReference type="InParanoid" id="A0A0C2XNH7"/>
<sequence>MQSEPPLSPRPHSGPHPGGSRCLILCFDGTGNSFGEQNSNVVRFFRALRKDLPNEQLVYYQPGVGTYVTGAPFVTKFAKLFWSTLDAALALGLDDHIQQGYQFIIQNYREGDKICIFGFSRGAHTARAVAGMVYKVGIISKENVQQIEFALGVNNTSGYYGHHLSHEFKSTFSPQVHFVGVWDTVASVGIIQRPNPYTSLEYSVRTFRHALALDERRARFRPSLWIEPEREKDLDVDIPVPEINRNTEDFDAWTYEPPDRDYADVKEVWFAGVHADVGGGSHEGARKKSLSLIPLRWMIKECILSKTGIRFNPEYLDSQLRFNLRGLKKEIQGIGELQDTYWDIEFYLQKQKERARRKKINRMPDIRGVDKFFTSWPGFFDIVESSENLYDNARDIGDRIFDQLTHRSTWWILEVLPTFSSFQDQSGDWIRSRVSNWGRGRYVPFNPDNKILVHDSVRRRIELTKDLPYPYTPRAEDWADILELVTWIDESANDMIVSAPE</sequence>
<dbReference type="AlphaFoldDB" id="A0A0C2XNH7"/>
<dbReference type="Proteomes" id="UP000054549">
    <property type="component" value="Unassembled WGS sequence"/>
</dbReference>
<dbReference type="Pfam" id="PF09994">
    <property type="entry name" value="T6SS_Tle1-like_cat"/>
    <property type="match status" value="1"/>
</dbReference>
<dbReference type="OrthoDB" id="3162439at2759"/>
<evidence type="ECO:0000313" key="2">
    <source>
        <dbReference type="EMBL" id="KIL71131.1"/>
    </source>
</evidence>
<keyword evidence="3" id="KW-1185">Reference proteome</keyword>